<reference key="3">
    <citation type="submission" date="2010-02" db="EMBL/GenBank/DDBJ databases">
        <title>Complete genome sequence of Thermosphaera aggregans type strain (M11TL).</title>
        <authorList>
            <consortium name="US DOE Joint Genome Institute (JGI-PGF)"/>
            <person name="Spring S."/>
            <person name="Lapidus A."/>
            <person name="Munk C."/>
            <person name="Schroeder M."/>
            <person name="Glavina Del Rio T."/>
            <person name="Tice H."/>
            <person name="Copeland A."/>
            <person name="Cheng J.-F."/>
            <person name="Lucas S."/>
            <person name="Chen F."/>
            <person name="Nolan M."/>
            <person name="Bruce D."/>
            <person name="Goodwin L."/>
            <person name="Pitluck S."/>
            <person name="Ivanova N."/>
            <person name="Mavromatis K."/>
            <person name="Ovchinnikova G."/>
            <person name="Pati A."/>
            <person name="Chen A."/>
            <person name="Palaniappan K."/>
            <person name="Land M."/>
            <person name="Hauser L."/>
            <person name="Chang Y.-J."/>
            <person name="Jeffries C.C."/>
            <person name="Brettin T."/>
            <person name="Detter J.C."/>
            <person name="Tapia R."/>
            <person name="Han C."/>
            <person name="Chain P."/>
            <person name="Heimerl T."/>
            <person name="Weik F."/>
            <person name="Goker M."/>
            <person name="Rachel R."/>
            <person name="Bristow J."/>
            <person name="Eisen J.A."/>
            <person name="Markowitz V."/>
            <person name="Hugenholtz P."/>
            <person name="Kyrpides N.C."/>
            <person name="Klenk H.-P."/>
        </authorList>
    </citation>
    <scope>NUCLEOTIDE SEQUENCE</scope>
    <source>
        <strain>DSM 11486</strain>
    </source>
</reference>
<protein>
    <submittedName>
        <fullName evidence="2">Uncharacterized protein</fullName>
    </submittedName>
</protein>
<sequence length="210" mass="23620">MSLKDRQRNRKLTEFFKKNVEKASTNKVEGSISEQPKQPESSVEEDVTKQILELVESRTSQLKAKSQVGEEPDKKPPQAKPPQSLGDELLEQIVAEEIKPIECDSKGFCTDGIKVGDFFVDKYGVKRQRGFVNTTRLPVYLDVVVEEAKVAPLLSRAYSIETSRNALAIVPEDFICELQERYGVVLQGFEKCSQGRGVSAFDTHGKRKVR</sequence>
<dbReference type="Proteomes" id="UP000002376">
    <property type="component" value="Chromosome"/>
</dbReference>
<proteinExistence type="predicted"/>
<evidence type="ECO:0000256" key="1">
    <source>
        <dbReference type="SAM" id="MobiDB-lite"/>
    </source>
</evidence>
<dbReference type="eggNOG" id="arCOG08840">
    <property type="taxonomic scope" value="Archaea"/>
</dbReference>
<dbReference type="HOGENOM" id="CLU_1302581_0_0_2"/>
<gene>
    <name evidence="2" type="ordered locus">Tagg_0222</name>
</gene>
<evidence type="ECO:0000313" key="3">
    <source>
        <dbReference type="Proteomes" id="UP000002376"/>
    </source>
</evidence>
<keyword evidence="3" id="KW-1185">Reference proteome</keyword>
<name>D5U052_THEAM</name>
<feature type="compositionally biased region" description="Basic and acidic residues" evidence="1">
    <location>
        <begin position="1"/>
        <end position="21"/>
    </location>
</feature>
<feature type="compositionally biased region" description="Polar residues" evidence="1">
    <location>
        <begin position="22"/>
        <end position="41"/>
    </location>
</feature>
<evidence type="ECO:0000313" key="2">
    <source>
        <dbReference type="EMBL" id="ADG90502.1"/>
    </source>
</evidence>
<dbReference type="RefSeq" id="WP_013129095.1">
    <property type="nucleotide sequence ID" value="NC_014160.1"/>
</dbReference>
<dbReference type="GeneID" id="9165235"/>
<reference evidence="3" key="2">
    <citation type="journal article" date="2010" name="Stand. Genomic Sci.">
        <title>Complete genome sequence of Thermosphaera aggregans type strain (M11TLT).</title>
        <authorList>
            <person name="Spring S."/>
            <person name="Rachel R."/>
            <person name="Lapidus A."/>
            <person name="Davenport K."/>
            <person name="Tice H."/>
            <person name="Copeland A."/>
            <person name="Cheng J.-F."/>
            <person name="Lucas S."/>
            <person name="Chen F."/>
            <person name="Nolan M."/>
            <person name="Bruce D."/>
            <person name="Goodwin L."/>
            <person name="Pitluck S."/>
            <person name="Ivanova N."/>
            <person name="Mavromatis K."/>
            <person name="Ovchinnikova G."/>
            <person name="Pati A."/>
            <person name="Chen A."/>
            <person name="Palaniappan K."/>
            <person name="Land M."/>
            <person name="Hauser L."/>
            <person name="Chang Y.-J."/>
            <person name="Jeffries C.C."/>
            <person name="Brettin T."/>
            <person name="Detter J.C."/>
            <person name="Tapia R."/>
            <person name="Han C."/>
            <person name="Heimerl T."/>
            <person name="Weikl F."/>
            <person name="Brambilla E."/>
            <person name="Goker M."/>
            <person name="Bristow J."/>
            <person name="Eisen J.A."/>
            <person name="Markowitz V."/>
            <person name="Hugenholtz P."/>
            <person name="Kyrpides N.C."/>
            <person name="Klenk H.-P."/>
        </authorList>
    </citation>
    <scope>NUCLEOTIDE SEQUENCE [LARGE SCALE GENOMIC DNA]</scope>
    <source>
        <strain evidence="3">DSM 11486 / M11TL</strain>
    </source>
</reference>
<dbReference type="EMBL" id="CP001939">
    <property type="protein sequence ID" value="ADG90502.1"/>
    <property type="molecule type" value="Genomic_DNA"/>
</dbReference>
<feature type="region of interest" description="Disordered" evidence="1">
    <location>
        <begin position="1"/>
        <end position="85"/>
    </location>
</feature>
<accession>D5U052</accession>
<dbReference type="KEGG" id="tag:Tagg_0222"/>
<dbReference type="AlphaFoldDB" id="D5U052"/>
<organism evidence="2 3">
    <name type="scientific">Thermosphaera aggregans (strain DSM 11486 / M11TL)</name>
    <dbReference type="NCBI Taxonomy" id="633148"/>
    <lineage>
        <taxon>Archaea</taxon>
        <taxon>Thermoproteota</taxon>
        <taxon>Thermoprotei</taxon>
        <taxon>Desulfurococcales</taxon>
        <taxon>Desulfurococcaceae</taxon>
        <taxon>Thermosphaera</taxon>
    </lineage>
</organism>
<dbReference type="OrthoDB" id="19363at2157"/>
<reference evidence="2 3" key="1">
    <citation type="journal article" date="2010" name="Stand. Genomic Sci.">
        <title>Complete genome sequence of Thermosphaera aggregans type strain (M11TL).</title>
        <authorList>
            <person name="Spring S."/>
            <person name="Rachel R."/>
            <person name="Lapidus A."/>
            <person name="Davenport K."/>
            <person name="Tice H."/>
            <person name="Copeland A."/>
            <person name="Cheng J.F."/>
            <person name="Lucas S."/>
            <person name="Chen F."/>
            <person name="Nolan M."/>
            <person name="Bruce D."/>
            <person name="Goodwin L."/>
            <person name="Pitluck S."/>
            <person name="Ivanova N."/>
            <person name="Mavromatis K."/>
            <person name="Ovchinnikova G."/>
            <person name="Pati A."/>
            <person name="Chen A."/>
            <person name="Palaniappan K."/>
            <person name="Land M."/>
            <person name="Hauser L."/>
            <person name="Chang Y.J."/>
            <person name="Jeffries C.C."/>
            <person name="Brettin T."/>
            <person name="Detter J.C."/>
            <person name="Tapia R."/>
            <person name="Han C."/>
            <person name="Heimerl T."/>
            <person name="Weikl F."/>
            <person name="Brambilla E."/>
            <person name="Goker M."/>
            <person name="Bristow J."/>
            <person name="Eisen J.A."/>
            <person name="Markowitz V."/>
            <person name="Hugenholtz P."/>
            <person name="Kyrpides N.C."/>
            <person name="Klenk H.P."/>
        </authorList>
    </citation>
    <scope>NUCLEOTIDE SEQUENCE [LARGE SCALE GENOMIC DNA]</scope>
    <source>
        <strain evidence="3">DSM 11486 / M11TL</strain>
    </source>
</reference>